<dbReference type="AlphaFoldDB" id="B8LNS9"/>
<organism evidence="1">
    <name type="scientific">Picea sitchensis</name>
    <name type="common">Sitka spruce</name>
    <name type="synonym">Pinus sitchensis</name>
    <dbReference type="NCBI Taxonomy" id="3332"/>
    <lineage>
        <taxon>Eukaryota</taxon>
        <taxon>Viridiplantae</taxon>
        <taxon>Streptophyta</taxon>
        <taxon>Embryophyta</taxon>
        <taxon>Tracheophyta</taxon>
        <taxon>Spermatophyta</taxon>
        <taxon>Pinopsida</taxon>
        <taxon>Pinidae</taxon>
        <taxon>Conifers I</taxon>
        <taxon>Pinales</taxon>
        <taxon>Pinaceae</taxon>
        <taxon>Picea</taxon>
    </lineage>
</organism>
<reference evidence="1" key="1">
    <citation type="submission" date="2007-06" db="EMBL/GenBank/DDBJ databases">
        <title>Full length cDNA sequences from Sitka Spruce (Picea sitchensis).</title>
        <authorList>
            <person name="Ralph S.G."/>
            <person name="Chun H.E."/>
            <person name="Liao N."/>
            <person name="Ali J."/>
            <person name="Reid K."/>
            <person name="Kolosova N."/>
            <person name="Cooper N."/>
            <person name="Cullis C."/>
            <person name="Jancsik S."/>
            <person name="Moore R."/>
            <person name="Mayo M."/>
            <person name="Wagner S."/>
            <person name="Holt R.A."/>
            <person name="Jones S.J.M."/>
            <person name="Marra M.A."/>
            <person name="Ritland C.E."/>
            <person name="Ritland K."/>
            <person name="Bohlmann J."/>
        </authorList>
    </citation>
    <scope>NUCLEOTIDE SEQUENCE</scope>
    <source>
        <tissue evidence="1">Green portion of the leader tissue</tissue>
    </source>
</reference>
<dbReference type="EMBL" id="EF677487">
    <property type="protein sequence ID" value="ABR17309.1"/>
    <property type="molecule type" value="mRNA"/>
</dbReference>
<proteinExistence type="evidence at transcript level"/>
<name>B8LNS9_PICSI</name>
<evidence type="ECO:0000313" key="1">
    <source>
        <dbReference type="EMBL" id="ABR17309.1"/>
    </source>
</evidence>
<accession>B8LNS9</accession>
<sequence length="42" mass="4889">MTNFVHCDYEWPCFAQTDSHLLYLINMVATGHVRGFCDTYTS</sequence>
<protein>
    <submittedName>
        <fullName evidence="1">Uncharacterized protein</fullName>
    </submittedName>
</protein>